<reference evidence="3 4" key="1">
    <citation type="submission" date="2019-12" db="EMBL/GenBank/DDBJ databases">
        <authorList>
            <person name="Alioto T."/>
            <person name="Alioto T."/>
            <person name="Gomez Garrido J."/>
        </authorList>
    </citation>
    <scope>NUCLEOTIDE SEQUENCE [LARGE SCALE GENOMIC DNA]</scope>
</reference>
<feature type="compositionally biased region" description="Polar residues" evidence="1">
    <location>
        <begin position="410"/>
        <end position="419"/>
    </location>
</feature>
<gene>
    <name evidence="3" type="ORF">OLEA9_A093208</name>
</gene>
<accession>A0A8S0QET9</accession>
<protein>
    <recommendedName>
        <fullName evidence="5">Membrane protein of ER body-like protein</fullName>
    </recommendedName>
</protein>
<keyword evidence="4" id="KW-1185">Reference proteome</keyword>
<dbReference type="EMBL" id="CACTIH010001849">
    <property type="protein sequence ID" value="CAA2965793.1"/>
    <property type="molecule type" value="Genomic_DNA"/>
</dbReference>
<feature type="compositionally biased region" description="Basic and acidic residues" evidence="1">
    <location>
        <begin position="1"/>
        <end position="11"/>
    </location>
</feature>
<feature type="region of interest" description="Disordered" evidence="1">
    <location>
        <begin position="403"/>
        <end position="437"/>
    </location>
</feature>
<dbReference type="OrthoDB" id="1924921at2759"/>
<feature type="transmembrane region" description="Helical" evidence="2">
    <location>
        <begin position="878"/>
        <end position="899"/>
    </location>
</feature>
<comment type="caution">
    <text evidence="3">The sequence shown here is derived from an EMBL/GenBank/DDBJ whole genome shotgun (WGS) entry which is preliminary data.</text>
</comment>
<evidence type="ECO:0000313" key="3">
    <source>
        <dbReference type="EMBL" id="CAA2965793.1"/>
    </source>
</evidence>
<dbReference type="PANTHER" id="PTHR38937:SF2">
    <property type="entry name" value="MEMBRANE PROTEIN OF ER BODY-LIKE PROTEIN ISOFORM X1"/>
    <property type="match status" value="1"/>
</dbReference>
<evidence type="ECO:0000256" key="1">
    <source>
        <dbReference type="SAM" id="MobiDB-lite"/>
    </source>
</evidence>
<evidence type="ECO:0008006" key="5">
    <source>
        <dbReference type="Google" id="ProtNLM"/>
    </source>
</evidence>
<keyword evidence="2" id="KW-0472">Membrane</keyword>
<feature type="region of interest" description="Disordered" evidence="1">
    <location>
        <begin position="1"/>
        <end position="56"/>
    </location>
</feature>
<proteinExistence type="predicted"/>
<dbReference type="PANTHER" id="PTHR38937">
    <property type="entry name" value="MEMBRANE PROTEIN OF ER BODY-LIKE PROTEIN"/>
    <property type="match status" value="1"/>
</dbReference>
<organism evidence="3 4">
    <name type="scientific">Olea europaea subsp. europaea</name>
    <dbReference type="NCBI Taxonomy" id="158383"/>
    <lineage>
        <taxon>Eukaryota</taxon>
        <taxon>Viridiplantae</taxon>
        <taxon>Streptophyta</taxon>
        <taxon>Embryophyta</taxon>
        <taxon>Tracheophyta</taxon>
        <taxon>Spermatophyta</taxon>
        <taxon>Magnoliopsida</taxon>
        <taxon>eudicotyledons</taxon>
        <taxon>Gunneridae</taxon>
        <taxon>Pentapetalae</taxon>
        <taxon>asterids</taxon>
        <taxon>lamiids</taxon>
        <taxon>Lamiales</taxon>
        <taxon>Oleaceae</taxon>
        <taxon>Oleeae</taxon>
        <taxon>Olea</taxon>
    </lineage>
</organism>
<keyword evidence="2" id="KW-0812">Transmembrane</keyword>
<dbReference type="InterPro" id="IPR052843">
    <property type="entry name" value="ER_body_metal_sequester"/>
</dbReference>
<feature type="region of interest" description="Disordered" evidence="1">
    <location>
        <begin position="506"/>
        <end position="526"/>
    </location>
</feature>
<dbReference type="Proteomes" id="UP000594638">
    <property type="component" value="Unassembled WGS sequence"/>
</dbReference>
<name>A0A8S0QET9_OLEEU</name>
<feature type="transmembrane region" description="Helical" evidence="2">
    <location>
        <begin position="810"/>
        <end position="834"/>
    </location>
</feature>
<feature type="transmembrane region" description="Helical" evidence="2">
    <location>
        <begin position="755"/>
        <end position="775"/>
    </location>
</feature>
<dbReference type="AlphaFoldDB" id="A0A8S0QET9"/>
<sequence length="927" mass="101736">MEGEEEQKWEQEEVEEEEEKSTLQVRKSRTEIEVGINGSSENNGHEILPKNGAENGKSTVKDEQILEEFDAILEEEIVKEKSDNSVYYDKDEGIWKCRICYWTYQSGSFCADSIQNHNGHLHKLMNDKIATNSVVITEGVEFTSTYSGQQQIKKTPQHDVLDISSQKIVAQNNSTSTVNSQREGDLEDNILSISSLPSSEFSYEDYNKKSEPSKEIESAEIDLTTGDELRVTELDVEGIIQKQATHDLYCPNCNSCITGRVILRKRKRYIQVSDEEAKRNGLESEANFKVVTGIVQETLDQVCPTANIDVDVAPTPNADDNDRGREPEIFRCLSCFSFFIPTRNGFKLFGRFGEKSLKENIQDVQVPIVKKNWFATVFASNRPETSVEQGSRLGQDMGKGDVGLMDDQLSESSSAQKASTPACVSEEHVDTTENNKSMEGNAKIVSSPRQGPVTGVIGAGDNFAMPQKKGIDSMVNHLEVLTSDQLKQSKLSKEVQANNERDLSVTRTPDVTQSTNGESVENGTLFSPNDGLKLLISSTEESVTIEKSENDQMPNLITETGSAVLAESGTDSKMDVSVDNPHEFEKHVGAAFLTGSVVETRNANFTSSENDRAYPTEVSGHIITTTKLEVHMGESHKVNSISLVKDSPVILCRPADIAKDIKQVAAEKDGGLHAVLTIDAPPVEAPASQSTQDIIISAETGSALHSGTQIFVVDRETETRKAYTIEVIKSIVYGGLAESITSLSIVSSAAGGDTATLNVIALGLANLIGGLFIIIHNLWDLKSNRVEQVSNQINEQGDRYRELLGRRENFVLHAAVAVLSYFIFGLVPPLTYGFSFLKSDDKEFKLLAVAAASLICIVILAIGKAYCQRPQKSYIKTVVPYVILGLMVSGVSYAAGMLIKRLLEKLRLFESSSVAETTPTPLSWASY</sequence>
<feature type="transmembrane region" description="Helical" evidence="2">
    <location>
        <begin position="846"/>
        <end position="866"/>
    </location>
</feature>
<evidence type="ECO:0000256" key="2">
    <source>
        <dbReference type="SAM" id="Phobius"/>
    </source>
</evidence>
<dbReference type="Gramene" id="OE9A093208T5">
    <property type="protein sequence ID" value="OE9A093208C5"/>
    <property type="gene ID" value="OE9A093208"/>
</dbReference>
<evidence type="ECO:0000313" key="4">
    <source>
        <dbReference type="Proteomes" id="UP000594638"/>
    </source>
</evidence>
<keyword evidence="2" id="KW-1133">Transmembrane helix</keyword>